<dbReference type="RefSeq" id="WP_010040584.1">
    <property type="nucleotide sequence ID" value="NZ_CP025958.1"/>
</dbReference>
<gene>
    <name evidence="1" type="ORF">C1280_13090</name>
</gene>
<dbReference type="AlphaFoldDB" id="A0A2Z3GTV6"/>
<evidence type="ECO:0008006" key="3">
    <source>
        <dbReference type="Google" id="ProtNLM"/>
    </source>
</evidence>
<sequence length="189" mass="21122">MWGKKDKNCDPENAADRQRGSWWDHVILDTSSRLIVTLVVGRRNLGTLESAWTDFDARTDGGLPDLVTTDEYPAYSTALLRTYGVPKAALELSVREKKACDFASRPAVYFPEEINHATVRKERQGGRVVSIEKRIVRGTPEAVATALTRGSTPPTINVSYVERCHGTQRHFNARKARKVYTFSKALAVT</sequence>
<name>A0A2Z3GTV6_9BACT</name>
<dbReference type="Proteomes" id="UP000245802">
    <property type="component" value="Chromosome"/>
</dbReference>
<reference evidence="1 2" key="1">
    <citation type="submission" date="2018-01" db="EMBL/GenBank/DDBJ databases">
        <title>G. obscuriglobus.</title>
        <authorList>
            <person name="Franke J."/>
            <person name="Blomberg W."/>
            <person name="Selmecki A."/>
        </authorList>
    </citation>
    <scope>NUCLEOTIDE SEQUENCE [LARGE SCALE GENOMIC DNA]</scope>
    <source>
        <strain evidence="1 2">DSM 5831</strain>
    </source>
</reference>
<evidence type="ECO:0000313" key="2">
    <source>
        <dbReference type="Proteomes" id="UP000245802"/>
    </source>
</evidence>
<dbReference type="EMBL" id="CP025958">
    <property type="protein sequence ID" value="AWM37839.1"/>
    <property type="molecule type" value="Genomic_DNA"/>
</dbReference>
<proteinExistence type="predicted"/>
<keyword evidence="2" id="KW-1185">Reference proteome</keyword>
<protein>
    <recommendedName>
        <fullName evidence="3">DDE domain-containing protein</fullName>
    </recommendedName>
</protein>
<dbReference type="KEGG" id="gog:C1280_13090"/>
<evidence type="ECO:0000313" key="1">
    <source>
        <dbReference type="EMBL" id="AWM37839.1"/>
    </source>
</evidence>
<organism evidence="1 2">
    <name type="scientific">Gemmata obscuriglobus</name>
    <dbReference type="NCBI Taxonomy" id="114"/>
    <lineage>
        <taxon>Bacteria</taxon>
        <taxon>Pseudomonadati</taxon>
        <taxon>Planctomycetota</taxon>
        <taxon>Planctomycetia</taxon>
        <taxon>Gemmatales</taxon>
        <taxon>Gemmataceae</taxon>
        <taxon>Gemmata</taxon>
    </lineage>
</organism>
<accession>A0A2Z3GTV6</accession>